<evidence type="ECO:0000313" key="5">
    <source>
        <dbReference type="Proteomes" id="UP000765507"/>
    </source>
</evidence>
<feature type="region of interest" description="Disordered" evidence="2">
    <location>
        <begin position="269"/>
        <end position="350"/>
    </location>
</feature>
<dbReference type="PROSITE" id="PS00636">
    <property type="entry name" value="DNAJ_1"/>
    <property type="match status" value="1"/>
</dbReference>
<dbReference type="InterPro" id="IPR043183">
    <property type="entry name" value="DNJB2/6-like"/>
</dbReference>
<dbReference type="PROSITE" id="PS50076">
    <property type="entry name" value="DNAJ_2"/>
    <property type="match status" value="1"/>
</dbReference>
<organism evidence="4 5">
    <name type="scientific">Chelydra serpentina</name>
    <name type="common">Snapping turtle</name>
    <name type="synonym">Testudo serpentina</name>
    <dbReference type="NCBI Taxonomy" id="8475"/>
    <lineage>
        <taxon>Eukaryota</taxon>
        <taxon>Metazoa</taxon>
        <taxon>Chordata</taxon>
        <taxon>Craniata</taxon>
        <taxon>Vertebrata</taxon>
        <taxon>Euteleostomi</taxon>
        <taxon>Archelosauria</taxon>
        <taxon>Testudinata</taxon>
        <taxon>Testudines</taxon>
        <taxon>Cryptodira</taxon>
        <taxon>Durocryptodira</taxon>
        <taxon>Americhelydia</taxon>
        <taxon>Chelydroidea</taxon>
        <taxon>Chelydridae</taxon>
        <taxon>Chelydra</taxon>
    </lineage>
</organism>
<dbReference type="InterPro" id="IPR018253">
    <property type="entry name" value="DnaJ_domain_CS"/>
</dbReference>
<dbReference type="InterPro" id="IPR001623">
    <property type="entry name" value="DnaJ_domain"/>
</dbReference>
<dbReference type="FunFam" id="1.10.287.110:FF:000021">
    <property type="entry name" value="DnaJ (Hsp40) homolog, subfamily B, member 2"/>
    <property type="match status" value="1"/>
</dbReference>
<dbReference type="GO" id="GO:0032436">
    <property type="term" value="P:positive regulation of proteasomal ubiquitin-dependent protein catabolic process"/>
    <property type="evidence" value="ECO:0007669"/>
    <property type="project" value="TreeGrafter"/>
</dbReference>
<reference evidence="4 5" key="1">
    <citation type="journal article" date="2020" name="G3 (Bethesda)">
        <title>Draft Genome of the Common Snapping Turtle, Chelydra serpentina, a Model for Phenotypic Plasticity in Reptiles.</title>
        <authorList>
            <person name="Das D."/>
            <person name="Singh S.K."/>
            <person name="Bierstedt J."/>
            <person name="Erickson A."/>
            <person name="Galli G.L.J."/>
            <person name="Crossley D.A. 2nd"/>
            <person name="Rhen T."/>
        </authorList>
    </citation>
    <scope>NUCLEOTIDE SEQUENCE [LARGE SCALE GENOMIC DNA]</scope>
    <source>
        <strain evidence="4">KW</strain>
    </source>
</reference>
<evidence type="ECO:0000256" key="1">
    <source>
        <dbReference type="ARBA" id="ARBA00023186"/>
    </source>
</evidence>
<dbReference type="PANTHER" id="PTHR45168:SF1">
    <property type="entry name" value="DNAJ HOMOLOG SUBFAMILY B MEMBER 2"/>
    <property type="match status" value="1"/>
</dbReference>
<dbReference type="GO" id="GO:0030544">
    <property type="term" value="F:Hsp70 protein binding"/>
    <property type="evidence" value="ECO:0007669"/>
    <property type="project" value="InterPro"/>
</dbReference>
<evidence type="ECO:0000313" key="4">
    <source>
        <dbReference type="EMBL" id="KAG6930254.1"/>
    </source>
</evidence>
<dbReference type="SMART" id="SM00271">
    <property type="entry name" value="DnaJ"/>
    <property type="match status" value="1"/>
</dbReference>
<feature type="compositionally biased region" description="Basic and acidic residues" evidence="2">
    <location>
        <begin position="275"/>
        <end position="284"/>
    </location>
</feature>
<dbReference type="PANTHER" id="PTHR45168">
    <property type="entry name" value="DNAJ HOMOLOG SUBFAMILY B MEMBER 2"/>
    <property type="match status" value="1"/>
</dbReference>
<dbReference type="GO" id="GO:0005789">
    <property type="term" value="C:endoplasmic reticulum membrane"/>
    <property type="evidence" value="ECO:0007669"/>
    <property type="project" value="TreeGrafter"/>
</dbReference>
<protein>
    <submittedName>
        <fullName evidence="4">DnaJ -like protein subfamily B member 2</fullName>
    </submittedName>
</protein>
<feature type="domain" description="J" evidence="3">
    <location>
        <begin position="3"/>
        <end position="69"/>
    </location>
</feature>
<dbReference type="SUPFAM" id="SSF46565">
    <property type="entry name" value="Chaperone J-domain"/>
    <property type="match status" value="1"/>
</dbReference>
<dbReference type="GO" id="GO:0051082">
    <property type="term" value="F:unfolded protein binding"/>
    <property type="evidence" value="ECO:0007669"/>
    <property type="project" value="InterPro"/>
</dbReference>
<keyword evidence="1" id="KW-0143">Chaperone</keyword>
<dbReference type="Proteomes" id="UP000765507">
    <property type="component" value="Unassembled WGS sequence"/>
</dbReference>
<keyword evidence="5" id="KW-1185">Reference proteome</keyword>
<feature type="compositionally biased region" description="Polar residues" evidence="2">
    <location>
        <begin position="233"/>
        <end position="250"/>
    </location>
</feature>
<dbReference type="CDD" id="cd06257">
    <property type="entry name" value="DnaJ"/>
    <property type="match status" value="1"/>
</dbReference>
<dbReference type="GO" id="GO:0005829">
    <property type="term" value="C:cytosol"/>
    <property type="evidence" value="ECO:0007669"/>
    <property type="project" value="TreeGrafter"/>
</dbReference>
<accession>A0A8T1SP01</accession>
<dbReference type="InterPro" id="IPR036869">
    <property type="entry name" value="J_dom_sf"/>
</dbReference>
<evidence type="ECO:0000256" key="2">
    <source>
        <dbReference type="SAM" id="MobiDB-lite"/>
    </source>
</evidence>
<sequence>MVEYYEALGIPRSASSDDIKKAYRKAALKWHPDKNPENKEHAERKFKEIAEAYEVLSDKSKRDLYDHYGKDGLTGAGTGDPRGGAGAPGFTFTFRGADEVFREFFGGRDPFADFFDDVGLFSDLHGGGPRGHGRGGPSVAYSFCSYAFPEQSDFFSSSFSPGTDPGIGFRSVSTSTTFVNGKRITTKRIIENGQERVEIEEDGELKATEVNDVANNVEPQMGLHRQEQHDILSSASDSPTPQRPQSTASSYVLPEEEDKDLHRAMAYSLSELEDVGQHRADARGSKKRRGSTRRARKGASEEAGAALAPQSRAKGAESPGGGDSAKEGEERTAEVQKVGSNPGAAGSGLVLDDSESVLDKSQFTLSDLKSALAEIESAPDEMESVVCVLL</sequence>
<dbReference type="GO" id="GO:0042026">
    <property type="term" value="P:protein refolding"/>
    <property type="evidence" value="ECO:0007669"/>
    <property type="project" value="TreeGrafter"/>
</dbReference>
<dbReference type="EMBL" id="JAHGAV010000155">
    <property type="protein sequence ID" value="KAG6930254.1"/>
    <property type="molecule type" value="Genomic_DNA"/>
</dbReference>
<dbReference type="OrthoDB" id="10250354at2759"/>
<dbReference type="Pfam" id="PF00226">
    <property type="entry name" value="DnaJ"/>
    <property type="match status" value="1"/>
</dbReference>
<name>A0A8T1SP01_CHESE</name>
<dbReference type="AlphaFoldDB" id="A0A8T1SP01"/>
<comment type="caution">
    <text evidence="4">The sequence shown here is derived from an EMBL/GenBank/DDBJ whole genome shotgun (WGS) entry which is preliminary data.</text>
</comment>
<feature type="compositionally biased region" description="Basic residues" evidence="2">
    <location>
        <begin position="285"/>
        <end position="297"/>
    </location>
</feature>
<gene>
    <name evidence="4" type="primary">DNAJB2</name>
    <name evidence="4" type="ORF">G0U57_004208</name>
</gene>
<dbReference type="GO" id="GO:0001671">
    <property type="term" value="F:ATPase activator activity"/>
    <property type="evidence" value="ECO:0007669"/>
    <property type="project" value="TreeGrafter"/>
</dbReference>
<dbReference type="GO" id="GO:0036503">
    <property type="term" value="P:ERAD pathway"/>
    <property type="evidence" value="ECO:0007669"/>
    <property type="project" value="TreeGrafter"/>
</dbReference>
<dbReference type="PRINTS" id="PR00625">
    <property type="entry name" value="JDOMAIN"/>
</dbReference>
<feature type="region of interest" description="Disordered" evidence="2">
    <location>
        <begin position="233"/>
        <end position="257"/>
    </location>
</feature>
<proteinExistence type="predicted"/>
<evidence type="ECO:0000259" key="3">
    <source>
        <dbReference type="PROSITE" id="PS50076"/>
    </source>
</evidence>
<feature type="compositionally biased region" description="Basic and acidic residues" evidence="2">
    <location>
        <begin position="324"/>
        <end position="334"/>
    </location>
</feature>
<dbReference type="Gene3D" id="1.10.287.110">
    <property type="entry name" value="DnaJ domain"/>
    <property type="match status" value="1"/>
</dbReference>